<comment type="caution">
    <text evidence="10">The sequence shown here is derived from an EMBL/GenBank/DDBJ whole genome shotgun (WGS) entry which is preliminary data.</text>
</comment>
<keyword evidence="11" id="KW-1185">Reference proteome</keyword>
<evidence type="ECO:0000256" key="2">
    <source>
        <dbReference type="ARBA" id="ARBA00022448"/>
    </source>
</evidence>
<feature type="transmembrane region" description="Helical" evidence="7">
    <location>
        <begin position="435"/>
        <end position="455"/>
    </location>
</feature>
<dbReference type="InterPro" id="IPR050352">
    <property type="entry name" value="ABCG_transporters"/>
</dbReference>
<feature type="transmembrane region" description="Helical" evidence="7">
    <location>
        <begin position="381"/>
        <end position="397"/>
    </location>
</feature>
<keyword evidence="5 7" id="KW-0472">Membrane</keyword>
<accession>A0AAV8UHX6</accession>
<evidence type="ECO:0000259" key="9">
    <source>
        <dbReference type="Pfam" id="PF01061"/>
    </source>
</evidence>
<evidence type="ECO:0000256" key="3">
    <source>
        <dbReference type="ARBA" id="ARBA00022692"/>
    </source>
</evidence>
<dbReference type="GO" id="GO:0005524">
    <property type="term" value="F:ATP binding"/>
    <property type="evidence" value="ECO:0007669"/>
    <property type="project" value="InterPro"/>
</dbReference>
<dbReference type="Gene3D" id="3.40.50.300">
    <property type="entry name" value="P-loop containing nucleotide triphosphate hydrolases"/>
    <property type="match status" value="1"/>
</dbReference>
<dbReference type="AlphaFoldDB" id="A0AAV8UHX6"/>
<evidence type="ECO:0000313" key="10">
    <source>
        <dbReference type="EMBL" id="KAJ8900802.1"/>
    </source>
</evidence>
<evidence type="ECO:0000256" key="4">
    <source>
        <dbReference type="ARBA" id="ARBA00022989"/>
    </source>
</evidence>
<feature type="transmembrane region" description="Helical" evidence="7">
    <location>
        <begin position="325"/>
        <end position="347"/>
    </location>
</feature>
<dbReference type="Proteomes" id="UP001157974">
    <property type="component" value="Unassembled WGS sequence"/>
</dbReference>
<dbReference type="Pfam" id="PF01061">
    <property type="entry name" value="ABC2_membrane"/>
    <property type="match status" value="1"/>
</dbReference>
<evidence type="ECO:0000256" key="6">
    <source>
        <dbReference type="SAM" id="MobiDB-lite"/>
    </source>
</evidence>
<sequence length="556" mass="62925">MAVGTESVNDSTVSKDSPPVNPELELSDSEGDIALDVESLAEDSYEAVSKKKGVSLYFKDVKYEVNVDVNTGSEGCLRWMRKKGSNSKEILHGISGYRDKRTRRKVAYVTQEDLFFSNLTVNEVLTFTAHVRLPDSMTVPEKDARVDVVLDKLNLQKTANTKIGDGLFNKGISGGERKRLLTDEDLHGTQPLKAKLVEAWKEEEKGLFLDHTEFDNEKSSTRRFFTDSVVSSFHSVVKSVRSLPSNFMESMGRSEPVEDVSWDDDRKYATSWNTQFRNLSQRAFRQKRGQVTEIWPIIHLCCTLVLVGIVWFRMPETEATINDRVGNLFFACIFWGFFTMLSATYAFPTEKAVIRKDRSSGAYRLSAYFLAKSTAEVPLDVIYPIVWGSIVYWLVGLNPNIDRFFVYLLLLVTNVLVAQSFGLAISVAVMNVQKATVLASVVMLASLMVAGFYVATENLPSWIRWVQYLSFVVYSFAALMLNEFNGQTYTCNTPPDPPTEFQLGCPIEDVYVYETYDLTFNLGVWGNWGIMIAWIAGLRLLAYVFLRTLHNKHKKA</sequence>
<dbReference type="InterPro" id="IPR013525">
    <property type="entry name" value="ABC2_TM"/>
</dbReference>
<evidence type="ECO:0000256" key="5">
    <source>
        <dbReference type="ARBA" id="ARBA00023136"/>
    </source>
</evidence>
<evidence type="ECO:0008006" key="12">
    <source>
        <dbReference type="Google" id="ProtNLM"/>
    </source>
</evidence>
<feature type="transmembrane region" description="Helical" evidence="7">
    <location>
        <begin position="294"/>
        <end position="313"/>
    </location>
</feature>
<dbReference type="InterPro" id="IPR003439">
    <property type="entry name" value="ABC_transporter-like_ATP-bd"/>
</dbReference>
<dbReference type="Pfam" id="PF00005">
    <property type="entry name" value="ABC_tran"/>
    <property type="match status" value="1"/>
</dbReference>
<feature type="domain" description="ABC-2 type transporter transmembrane" evidence="9">
    <location>
        <begin position="274"/>
        <end position="484"/>
    </location>
</feature>
<dbReference type="GO" id="GO:0016887">
    <property type="term" value="F:ATP hydrolysis activity"/>
    <property type="evidence" value="ECO:0007669"/>
    <property type="project" value="InterPro"/>
</dbReference>
<feature type="transmembrane region" description="Helical" evidence="7">
    <location>
        <begin position="404"/>
        <end position="429"/>
    </location>
</feature>
<dbReference type="InterPro" id="IPR027417">
    <property type="entry name" value="P-loop_NTPase"/>
</dbReference>
<comment type="subcellular location">
    <subcellularLocation>
        <location evidence="1">Membrane</location>
        <topology evidence="1">Multi-pass membrane protein</topology>
    </subcellularLocation>
</comment>
<feature type="compositionally biased region" description="Polar residues" evidence="6">
    <location>
        <begin position="1"/>
        <end position="15"/>
    </location>
</feature>
<dbReference type="GO" id="GO:0016020">
    <property type="term" value="C:membrane"/>
    <property type="evidence" value="ECO:0007669"/>
    <property type="project" value="UniProtKB-SubCell"/>
</dbReference>
<feature type="transmembrane region" description="Helical" evidence="7">
    <location>
        <begin position="525"/>
        <end position="546"/>
    </location>
</feature>
<name>A0AAV8UHX6_9RHOD</name>
<organism evidence="10 11">
    <name type="scientific">Rhodosorus marinus</name>
    <dbReference type="NCBI Taxonomy" id="101924"/>
    <lineage>
        <taxon>Eukaryota</taxon>
        <taxon>Rhodophyta</taxon>
        <taxon>Stylonematophyceae</taxon>
        <taxon>Stylonematales</taxon>
        <taxon>Stylonemataceae</taxon>
        <taxon>Rhodosorus</taxon>
    </lineage>
</organism>
<evidence type="ECO:0000313" key="11">
    <source>
        <dbReference type="Proteomes" id="UP001157974"/>
    </source>
</evidence>
<dbReference type="GO" id="GO:0140359">
    <property type="term" value="F:ABC-type transporter activity"/>
    <property type="evidence" value="ECO:0007669"/>
    <property type="project" value="InterPro"/>
</dbReference>
<dbReference type="PANTHER" id="PTHR48041">
    <property type="entry name" value="ABC TRANSPORTER G FAMILY MEMBER 28"/>
    <property type="match status" value="1"/>
</dbReference>
<proteinExistence type="predicted"/>
<keyword evidence="4 7" id="KW-1133">Transmembrane helix</keyword>
<feature type="transmembrane region" description="Helical" evidence="7">
    <location>
        <begin position="462"/>
        <end position="481"/>
    </location>
</feature>
<dbReference type="EMBL" id="JAMWBK010000013">
    <property type="protein sequence ID" value="KAJ8900802.1"/>
    <property type="molecule type" value="Genomic_DNA"/>
</dbReference>
<protein>
    <recommendedName>
        <fullName evidence="12">ABC-2 type transporter domain-containing protein</fullName>
    </recommendedName>
</protein>
<feature type="region of interest" description="Disordered" evidence="6">
    <location>
        <begin position="1"/>
        <end position="28"/>
    </location>
</feature>
<evidence type="ECO:0000256" key="7">
    <source>
        <dbReference type="SAM" id="Phobius"/>
    </source>
</evidence>
<gene>
    <name evidence="10" type="ORF">NDN08_000102</name>
</gene>
<dbReference type="PANTHER" id="PTHR48041:SF139">
    <property type="entry name" value="PROTEIN SCARLET"/>
    <property type="match status" value="1"/>
</dbReference>
<keyword evidence="3 7" id="KW-0812">Transmembrane</keyword>
<reference evidence="10 11" key="1">
    <citation type="journal article" date="2023" name="Nat. Commun.">
        <title>Origin of minicircular mitochondrial genomes in red algae.</title>
        <authorList>
            <person name="Lee Y."/>
            <person name="Cho C.H."/>
            <person name="Lee Y.M."/>
            <person name="Park S.I."/>
            <person name="Yang J.H."/>
            <person name="West J.A."/>
            <person name="Bhattacharya D."/>
            <person name="Yoon H.S."/>
        </authorList>
    </citation>
    <scope>NUCLEOTIDE SEQUENCE [LARGE SCALE GENOMIC DNA]</scope>
    <source>
        <strain evidence="10 11">CCMP1338</strain>
        <tissue evidence="10">Whole cell</tissue>
    </source>
</reference>
<evidence type="ECO:0000259" key="8">
    <source>
        <dbReference type="Pfam" id="PF00005"/>
    </source>
</evidence>
<dbReference type="SUPFAM" id="SSF52540">
    <property type="entry name" value="P-loop containing nucleoside triphosphate hydrolases"/>
    <property type="match status" value="1"/>
</dbReference>
<evidence type="ECO:0000256" key="1">
    <source>
        <dbReference type="ARBA" id="ARBA00004141"/>
    </source>
</evidence>
<keyword evidence="2" id="KW-0813">Transport</keyword>
<feature type="domain" description="ABC transporter" evidence="8">
    <location>
        <begin position="97"/>
        <end position="180"/>
    </location>
</feature>